<dbReference type="InterPro" id="IPR002052">
    <property type="entry name" value="DNA_methylase_N6_adenine_CS"/>
</dbReference>
<name>A0A4U8UGA8_9HELI</name>
<dbReference type="SUPFAM" id="SSF53335">
    <property type="entry name" value="S-adenosyl-L-methionine-dependent methyltransferases"/>
    <property type="match status" value="1"/>
</dbReference>
<dbReference type="InterPro" id="IPR029063">
    <property type="entry name" value="SAM-dependent_MTases_sf"/>
</dbReference>
<gene>
    <name evidence="4" type="ORF">LS72_001465</name>
</gene>
<sequence>MTAQAYLDRIQTINQGSFYTPDSITRLVYQMLLNAKIDIKDYVLLDSSCGYGSFLEIPQSFLNRQFTQIIGADIDKQALQKAQKIFKDYAIAPLFLHTNSLQNVSREKFNILESSKLIIVGNPPYNDKTSIVQNHLKSTDSNPVDSHLKARDIGISFLRSFDILKADYICVLHPLSYLIKESNFKSLKNFIKHYHLLDSTIISSQIFCPKSLGFFPIVIALYERDNQGMDFDFICNFSFKTREDKSFRLNDFDFIAQYIDKYPNKKRVDSKHKVAMFYTLRDINALKRSKTFMTKENSNTIYITQDKYSLYCYVDVFKQIIKHIPYYLGNCDILIDFKKFQALESAFIKASESKNLSEDIMQYFKDLLGAHYMRIERLEKGIYPN</sequence>
<comment type="similarity">
    <text evidence="1">Belongs to the N(4)/N(6)-methyltransferase family.</text>
</comment>
<proteinExistence type="inferred from homology"/>
<protein>
    <submittedName>
        <fullName evidence="4">SAM-dependent methyltransferase</fullName>
    </submittedName>
</protein>
<dbReference type="Gene3D" id="3.40.50.150">
    <property type="entry name" value="Vaccinia Virus protein VP39"/>
    <property type="match status" value="1"/>
</dbReference>
<dbReference type="EMBL" id="JRPC02000003">
    <property type="protein sequence ID" value="TLE16787.1"/>
    <property type="molecule type" value="Genomic_DNA"/>
</dbReference>
<dbReference type="InterPro" id="IPR003356">
    <property type="entry name" value="DNA_methylase_A-5"/>
</dbReference>
<evidence type="ECO:0000259" key="3">
    <source>
        <dbReference type="Pfam" id="PF02384"/>
    </source>
</evidence>
<keyword evidence="2" id="KW-0680">Restriction system</keyword>
<feature type="domain" description="DNA methylase adenine-specific" evidence="3">
    <location>
        <begin position="14"/>
        <end position="138"/>
    </location>
</feature>
<comment type="caution">
    <text evidence="4">The sequence shown here is derived from an EMBL/GenBank/DDBJ whole genome shotgun (WGS) entry which is preliminary data.</text>
</comment>
<dbReference type="GO" id="GO:0003677">
    <property type="term" value="F:DNA binding"/>
    <property type="evidence" value="ECO:0007669"/>
    <property type="project" value="InterPro"/>
</dbReference>
<evidence type="ECO:0000256" key="2">
    <source>
        <dbReference type="ARBA" id="ARBA00022747"/>
    </source>
</evidence>
<dbReference type="AlphaFoldDB" id="A0A4U8UGA8"/>
<dbReference type="RefSeq" id="WP_052087227.1">
    <property type="nucleotide sequence ID" value="NZ_JRPC02000003.1"/>
</dbReference>
<keyword evidence="4" id="KW-0489">Methyltransferase</keyword>
<dbReference type="Pfam" id="PF02384">
    <property type="entry name" value="N6_Mtase"/>
    <property type="match status" value="1"/>
</dbReference>
<evidence type="ECO:0000313" key="4">
    <source>
        <dbReference type="EMBL" id="TLE16787.1"/>
    </source>
</evidence>
<dbReference type="GO" id="GO:0009307">
    <property type="term" value="P:DNA restriction-modification system"/>
    <property type="evidence" value="ECO:0007669"/>
    <property type="project" value="UniProtKB-KW"/>
</dbReference>
<dbReference type="PRINTS" id="PR00507">
    <property type="entry name" value="N12N6MTFRASE"/>
</dbReference>
<accession>A0A4U8UGA8</accession>
<keyword evidence="5" id="KW-1185">Reference proteome</keyword>
<dbReference type="PROSITE" id="PS00092">
    <property type="entry name" value="N6_MTASE"/>
    <property type="match status" value="1"/>
</dbReference>
<dbReference type="Proteomes" id="UP000029920">
    <property type="component" value="Unassembled WGS sequence"/>
</dbReference>
<dbReference type="GO" id="GO:0008170">
    <property type="term" value="F:N-methyltransferase activity"/>
    <property type="evidence" value="ECO:0007669"/>
    <property type="project" value="InterPro"/>
</dbReference>
<keyword evidence="4" id="KW-0808">Transferase</keyword>
<dbReference type="GO" id="GO:0032259">
    <property type="term" value="P:methylation"/>
    <property type="evidence" value="ECO:0007669"/>
    <property type="project" value="UniProtKB-KW"/>
</dbReference>
<evidence type="ECO:0000313" key="5">
    <source>
        <dbReference type="Proteomes" id="UP000029920"/>
    </source>
</evidence>
<evidence type="ECO:0000256" key="1">
    <source>
        <dbReference type="ARBA" id="ARBA00006594"/>
    </source>
</evidence>
<reference evidence="4 5" key="1">
    <citation type="journal article" date="2014" name="Genome Announc.">
        <title>Draft genome sequences of eight enterohepatic helicobacter species isolated from both laboratory and wild rodents.</title>
        <authorList>
            <person name="Sheh A."/>
            <person name="Shen Z."/>
            <person name="Fox J.G."/>
        </authorList>
    </citation>
    <scope>NUCLEOTIDE SEQUENCE [LARGE SCALE GENOMIC DNA]</scope>
    <source>
        <strain evidence="4 5">MIT-03-7007</strain>
    </source>
</reference>
<organism evidence="4 5">
    <name type="scientific">Helicobacter apodemus</name>
    <dbReference type="NCBI Taxonomy" id="135569"/>
    <lineage>
        <taxon>Bacteria</taxon>
        <taxon>Pseudomonadati</taxon>
        <taxon>Campylobacterota</taxon>
        <taxon>Epsilonproteobacteria</taxon>
        <taxon>Campylobacterales</taxon>
        <taxon>Helicobacteraceae</taxon>
        <taxon>Helicobacter</taxon>
    </lineage>
</organism>